<dbReference type="RefSeq" id="WP_039588947.1">
    <property type="nucleotide sequence ID" value="NZ_JQGJ02000004.1"/>
</dbReference>
<evidence type="ECO:0000259" key="1">
    <source>
        <dbReference type="Pfam" id="PF09722"/>
    </source>
</evidence>
<organism evidence="2 3">
    <name type="scientific">Pseudomonas frederiksbergensis</name>
    <dbReference type="NCBI Taxonomy" id="104087"/>
    <lineage>
        <taxon>Bacteria</taxon>
        <taxon>Pseudomonadati</taxon>
        <taxon>Pseudomonadota</taxon>
        <taxon>Gammaproteobacteria</taxon>
        <taxon>Pseudomonadales</taxon>
        <taxon>Pseudomonadaceae</taxon>
        <taxon>Pseudomonas</taxon>
    </lineage>
</organism>
<dbReference type="OrthoDB" id="6166782at2"/>
<accession>A0A0B1Z488</accession>
<evidence type="ECO:0000313" key="2">
    <source>
        <dbReference type="EMBL" id="KHK65879.1"/>
    </source>
</evidence>
<dbReference type="Pfam" id="PF09722">
    <property type="entry name" value="Xre_MbcA_ParS_C"/>
    <property type="match status" value="1"/>
</dbReference>
<evidence type="ECO:0000313" key="3">
    <source>
        <dbReference type="Proteomes" id="UP000030949"/>
    </source>
</evidence>
<protein>
    <recommendedName>
        <fullName evidence="1">Antitoxin Xre/MbcA/ParS-like toxin-binding domain-containing protein</fullName>
    </recommendedName>
</protein>
<dbReference type="InterPro" id="IPR024467">
    <property type="entry name" value="Xre/MbcA/ParS-like_toxin-bd"/>
</dbReference>
<dbReference type="EMBL" id="JQGJ01000002">
    <property type="protein sequence ID" value="KHK65879.1"/>
    <property type="molecule type" value="Genomic_DNA"/>
</dbReference>
<gene>
    <name evidence="2" type="ORF">JZ00_03640</name>
</gene>
<dbReference type="AlphaFoldDB" id="A0A0B1Z488"/>
<name>A0A0B1Z488_9PSED</name>
<comment type="caution">
    <text evidence="2">The sequence shown here is derived from an EMBL/GenBank/DDBJ whole genome shotgun (WGS) entry which is preliminary data.</text>
</comment>
<sequence>MQDVKLMWQKAEEVFGDKAKAAVWMSTPRHLFDGMTAIDFVEDHVTQQRVIEVLTQIEHGYGC</sequence>
<reference evidence="3" key="1">
    <citation type="submission" date="2015-03" db="EMBL/GenBank/DDBJ databases">
        <title>Pseudomonas frederiksbergensis hydrocarbon degrader.</title>
        <authorList>
            <person name="Brown L.M."/>
            <person name="Ruiz O.N."/>
            <person name="Mueller S."/>
            <person name="Gunasekera T.S."/>
        </authorList>
    </citation>
    <scope>NUCLEOTIDE SEQUENCE [LARGE SCALE GENOMIC DNA]</scope>
    <source>
        <strain evidence="3">SI8</strain>
    </source>
</reference>
<feature type="domain" description="Antitoxin Xre/MbcA/ParS-like toxin-binding" evidence="1">
    <location>
        <begin position="11"/>
        <end position="60"/>
    </location>
</feature>
<dbReference type="Proteomes" id="UP000030949">
    <property type="component" value="Unassembled WGS sequence"/>
</dbReference>
<proteinExistence type="predicted"/>